<dbReference type="Pfam" id="PF00082">
    <property type="entry name" value="Peptidase_S8"/>
    <property type="match status" value="1"/>
</dbReference>
<evidence type="ECO:0000256" key="4">
    <source>
        <dbReference type="ARBA" id="ARBA00022825"/>
    </source>
</evidence>
<evidence type="ECO:0000256" key="5">
    <source>
        <dbReference type="PROSITE-ProRule" id="PRU01240"/>
    </source>
</evidence>
<dbReference type="PROSITE" id="PS00138">
    <property type="entry name" value="SUBTILASE_SER"/>
    <property type="match status" value="1"/>
</dbReference>
<feature type="domain" description="Peptidase S8/S53" evidence="8">
    <location>
        <begin position="173"/>
        <end position="411"/>
    </location>
</feature>
<feature type="signal peptide" evidence="7">
    <location>
        <begin position="1"/>
        <end position="25"/>
    </location>
</feature>
<dbReference type="SMR" id="A0A015LET1"/>
<dbReference type="InterPro" id="IPR000209">
    <property type="entry name" value="Peptidase_S8/S53_dom"/>
</dbReference>
<evidence type="ECO:0000256" key="2">
    <source>
        <dbReference type="ARBA" id="ARBA00022670"/>
    </source>
</evidence>
<evidence type="ECO:0000256" key="3">
    <source>
        <dbReference type="ARBA" id="ARBA00022801"/>
    </source>
</evidence>
<comment type="caution">
    <text evidence="10">The sequence shown here is derived from an EMBL/GenBank/DDBJ whole genome shotgun (WGS) entry which is preliminary data.</text>
</comment>
<dbReference type="HOGENOM" id="CLU_011263_1_4_1"/>
<dbReference type="InterPro" id="IPR010259">
    <property type="entry name" value="S8pro/Inhibitor_I9"/>
</dbReference>
<evidence type="ECO:0000256" key="7">
    <source>
        <dbReference type="SAM" id="SignalP"/>
    </source>
</evidence>
<evidence type="ECO:0000256" key="6">
    <source>
        <dbReference type="RuleBase" id="RU003355"/>
    </source>
</evidence>
<dbReference type="InterPro" id="IPR023827">
    <property type="entry name" value="Peptidase_S8_Asp-AS"/>
</dbReference>
<dbReference type="CDD" id="cd04077">
    <property type="entry name" value="Peptidases_S8_PCSK9_ProteinaseK_like"/>
    <property type="match status" value="1"/>
</dbReference>
<dbReference type="PANTHER" id="PTHR43806">
    <property type="entry name" value="PEPTIDASE S8"/>
    <property type="match status" value="1"/>
</dbReference>
<evidence type="ECO:0000259" key="9">
    <source>
        <dbReference type="Pfam" id="PF05922"/>
    </source>
</evidence>
<evidence type="ECO:0000313" key="11">
    <source>
        <dbReference type="Proteomes" id="UP000022910"/>
    </source>
</evidence>
<keyword evidence="11" id="KW-1185">Reference proteome</keyword>
<evidence type="ECO:0000256" key="1">
    <source>
        <dbReference type="ARBA" id="ARBA00011073"/>
    </source>
</evidence>
<feature type="active site" description="Charge relay system" evidence="5">
    <location>
        <position position="371"/>
    </location>
</feature>
<keyword evidence="2 5" id="KW-0645">Protease</keyword>
<dbReference type="Proteomes" id="UP000022910">
    <property type="component" value="Unassembled WGS sequence"/>
</dbReference>
<keyword evidence="7" id="KW-0732">Signal</keyword>
<keyword evidence="3 5" id="KW-0378">Hydrolase</keyword>
<feature type="domain" description="Inhibitor I9" evidence="9">
    <location>
        <begin position="49"/>
        <end position="132"/>
    </location>
</feature>
<dbReference type="PROSITE" id="PS00137">
    <property type="entry name" value="SUBTILASE_HIS"/>
    <property type="match status" value="1"/>
</dbReference>
<dbReference type="GO" id="GO:0005615">
    <property type="term" value="C:extracellular space"/>
    <property type="evidence" value="ECO:0007669"/>
    <property type="project" value="TreeGrafter"/>
</dbReference>
<protein>
    <submittedName>
        <fullName evidence="10">Prb1p</fullName>
    </submittedName>
</protein>
<dbReference type="InterPro" id="IPR036852">
    <property type="entry name" value="Peptidase_S8/S53_dom_sf"/>
</dbReference>
<feature type="active site" description="Charge relay system" evidence="5">
    <location>
        <position position="182"/>
    </location>
</feature>
<dbReference type="STRING" id="1432141.A0A015LET1"/>
<dbReference type="Gene3D" id="3.40.50.200">
    <property type="entry name" value="Peptidase S8/S53 domain"/>
    <property type="match status" value="1"/>
</dbReference>
<dbReference type="AlphaFoldDB" id="A0A015LET1"/>
<dbReference type="PROSITE" id="PS51892">
    <property type="entry name" value="SUBTILASE"/>
    <property type="match status" value="1"/>
</dbReference>
<reference evidence="10 11" key="1">
    <citation type="submission" date="2014-02" db="EMBL/GenBank/DDBJ databases">
        <title>Single nucleus genome sequencing reveals high similarity among nuclei of an endomycorrhizal fungus.</title>
        <authorList>
            <person name="Lin K."/>
            <person name="Geurts R."/>
            <person name="Zhang Z."/>
            <person name="Limpens E."/>
            <person name="Saunders D.G."/>
            <person name="Mu D."/>
            <person name="Pang E."/>
            <person name="Cao H."/>
            <person name="Cha H."/>
            <person name="Lin T."/>
            <person name="Zhou Q."/>
            <person name="Shang Y."/>
            <person name="Li Y."/>
            <person name="Ivanov S."/>
            <person name="Sharma T."/>
            <person name="Velzen R.V."/>
            <person name="Ruijter N.D."/>
            <person name="Aanen D.K."/>
            <person name="Win J."/>
            <person name="Kamoun S."/>
            <person name="Bisseling T."/>
            <person name="Huang S."/>
        </authorList>
    </citation>
    <scope>NUCLEOTIDE SEQUENCE [LARGE SCALE GENOMIC DNA]</scope>
    <source>
        <strain evidence="11">DAOM197198w</strain>
    </source>
</reference>
<proteinExistence type="inferred from homology"/>
<dbReference type="FunFam" id="3.40.50.200:FF:000014">
    <property type="entry name" value="Proteinase K"/>
    <property type="match status" value="1"/>
</dbReference>
<dbReference type="PRINTS" id="PR00723">
    <property type="entry name" value="SUBTILISIN"/>
</dbReference>
<dbReference type="InterPro" id="IPR037045">
    <property type="entry name" value="S8pro/Inhibitor_I9_sf"/>
</dbReference>
<dbReference type="GO" id="GO:0004252">
    <property type="term" value="F:serine-type endopeptidase activity"/>
    <property type="evidence" value="ECO:0007669"/>
    <property type="project" value="UniProtKB-UniRule"/>
</dbReference>
<dbReference type="InterPro" id="IPR023828">
    <property type="entry name" value="Peptidase_S8_Ser-AS"/>
</dbReference>
<dbReference type="PANTHER" id="PTHR43806:SF11">
    <property type="entry name" value="CEREVISIN-RELATED"/>
    <property type="match status" value="1"/>
</dbReference>
<dbReference type="InterPro" id="IPR034193">
    <property type="entry name" value="PCSK9_ProteinaseK-like"/>
</dbReference>
<dbReference type="PROSITE" id="PS00136">
    <property type="entry name" value="SUBTILASE_ASP"/>
    <property type="match status" value="1"/>
</dbReference>
<organism evidence="10 11">
    <name type="scientific">Rhizophagus irregularis (strain DAOM 197198w)</name>
    <name type="common">Glomus intraradices</name>
    <dbReference type="NCBI Taxonomy" id="1432141"/>
    <lineage>
        <taxon>Eukaryota</taxon>
        <taxon>Fungi</taxon>
        <taxon>Fungi incertae sedis</taxon>
        <taxon>Mucoromycota</taxon>
        <taxon>Glomeromycotina</taxon>
        <taxon>Glomeromycetes</taxon>
        <taxon>Glomerales</taxon>
        <taxon>Glomeraceae</taxon>
        <taxon>Rhizophagus</taxon>
    </lineage>
</organism>
<accession>A0A015LET1</accession>
<dbReference type="InterPro" id="IPR015500">
    <property type="entry name" value="Peptidase_S8_subtilisin-rel"/>
</dbReference>
<dbReference type="OrthoDB" id="206201at2759"/>
<dbReference type="Pfam" id="PF05922">
    <property type="entry name" value="Inhibitor_I9"/>
    <property type="match status" value="1"/>
</dbReference>
<dbReference type="GO" id="GO:0006508">
    <property type="term" value="P:proteolysis"/>
    <property type="evidence" value="ECO:0007669"/>
    <property type="project" value="UniProtKB-KW"/>
</dbReference>
<dbReference type="SUPFAM" id="SSF52743">
    <property type="entry name" value="Subtilisin-like"/>
    <property type="match status" value="1"/>
</dbReference>
<dbReference type="EMBL" id="JEMT01009557">
    <property type="protein sequence ID" value="EXX78149.1"/>
    <property type="molecule type" value="Genomic_DNA"/>
</dbReference>
<feature type="active site" description="Charge relay system" evidence="5">
    <location>
        <position position="214"/>
    </location>
</feature>
<feature type="chain" id="PRO_5001474956" evidence="7">
    <location>
        <begin position="26"/>
        <end position="426"/>
    </location>
</feature>
<gene>
    <name evidence="10" type="ORF">RirG_017560</name>
</gene>
<dbReference type="InterPro" id="IPR050131">
    <property type="entry name" value="Peptidase_S8_subtilisin-like"/>
</dbReference>
<sequence length="426" mass="44654">MVAPRFAKIFSIAVIVTFLLSSAESAKNDTDCPKALSINAKSDGKGKKVIVVFKDKKAAERQHELFKNCLDAEIDSFEKIKSLSNKGKPTFASFGIVNLFGLTGELTSEFAKELEKMDDVDYIEEDGVVKTQYVVPSQLTRRAVDNKPTFNIDRIDQAKLPLDGKYTFPDSAGEGVNVFIVDTGIRTSHKEFGGRAKFGGSFCDGCNNEDENGHGTHVASIACGATLGVARKATPIAVRVLDADGSGSNSGVIAGLNFVGETHSKSNNKKSVVNMSLGGTKSKAVDDAVKQLTDAGVHVAVAAGNESQDACNTSPASEPSAITVGATEKNSDAITDFSNFGKCLDIFAPGRDIQGASFKDDNGSVVFSGTSQATPHVAGTIALIIAKDGNKSPAEMATALKTLSTKGVVKGLKSGSPDSFLRVPSA</sequence>
<comment type="similarity">
    <text evidence="1 5 6">Belongs to the peptidase S8 family.</text>
</comment>
<evidence type="ECO:0000259" key="8">
    <source>
        <dbReference type="Pfam" id="PF00082"/>
    </source>
</evidence>
<dbReference type="OMA" id="AMDWAVK"/>
<name>A0A015LET1_RHIIW</name>
<dbReference type="InterPro" id="IPR022398">
    <property type="entry name" value="Peptidase_S8_His-AS"/>
</dbReference>
<keyword evidence="4 5" id="KW-0720">Serine protease</keyword>
<evidence type="ECO:0000313" key="10">
    <source>
        <dbReference type="EMBL" id="EXX78149.1"/>
    </source>
</evidence>
<dbReference type="Gene3D" id="3.30.70.80">
    <property type="entry name" value="Peptidase S8 propeptide/proteinase inhibitor I9"/>
    <property type="match status" value="1"/>
</dbReference>